<dbReference type="PROSITE" id="PS51257">
    <property type="entry name" value="PROKAR_LIPOPROTEIN"/>
    <property type="match status" value="1"/>
</dbReference>
<reference evidence="2 3" key="1">
    <citation type="submission" date="2018-01" db="EMBL/GenBank/DDBJ databases">
        <authorList>
            <person name="Gaut B.S."/>
            <person name="Morton B.R."/>
            <person name="Clegg M.T."/>
            <person name="Duvall M.R."/>
        </authorList>
    </citation>
    <scope>NUCLEOTIDE SEQUENCE [LARGE SCALE GENOMIC DNA]</scope>
    <source>
        <strain evidence="2 3">HR-AV</strain>
    </source>
</reference>
<comment type="caution">
    <text evidence="2">The sequence shown here is derived from an EMBL/GenBank/DDBJ whole genome shotgun (WGS) entry which is preliminary data.</text>
</comment>
<dbReference type="RefSeq" id="WP_103789062.1">
    <property type="nucleotide sequence ID" value="NZ_PQVF01000006.1"/>
</dbReference>
<dbReference type="InterPro" id="IPR024311">
    <property type="entry name" value="Lipocalin-like"/>
</dbReference>
<accession>A0A2S5A378</accession>
<dbReference type="OrthoDB" id="713936at2"/>
<feature type="domain" description="Lipocalin-like" evidence="1">
    <location>
        <begin position="43"/>
        <end position="142"/>
    </location>
</feature>
<gene>
    <name evidence="2" type="ORF">C3K47_10400</name>
</gene>
<dbReference type="Pfam" id="PF13648">
    <property type="entry name" value="Lipocalin_4"/>
    <property type="match status" value="1"/>
</dbReference>
<evidence type="ECO:0000259" key="1">
    <source>
        <dbReference type="Pfam" id="PF13648"/>
    </source>
</evidence>
<dbReference type="AlphaFoldDB" id="A0A2S5A378"/>
<protein>
    <recommendedName>
        <fullName evidence="1">Lipocalin-like domain-containing protein</fullName>
    </recommendedName>
</protein>
<organism evidence="2 3">
    <name type="scientific">Solitalea longa</name>
    <dbReference type="NCBI Taxonomy" id="2079460"/>
    <lineage>
        <taxon>Bacteria</taxon>
        <taxon>Pseudomonadati</taxon>
        <taxon>Bacteroidota</taxon>
        <taxon>Sphingobacteriia</taxon>
        <taxon>Sphingobacteriales</taxon>
        <taxon>Sphingobacteriaceae</taxon>
        <taxon>Solitalea</taxon>
    </lineage>
</organism>
<keyword evidence="3" id="KW-1185">Reference proteome</keyword>
<name>A0A2S5A378_9SPHI</name>
<evidence type="ECO:0000313" key="2">
    <source>
        <dbReference type="EMBL" id="POY36759.1"/>
    </source>
</evidence>
<evidence type="ECO:0000313" key="3">
    <source>
        <dbReference type="Proteomes" id="UP000236893"/>
    </source>
</evidence>
<dbReference type="EMBL" id="PQVF01000006">
    <property type="protein sequence ID" value="POY36759.1"/>
    <property type="molecule type" value="Genomic_DNA"/>
</dbReference>
<dbReference type="Proteomes" id="UP000236893">
    <property type="component" value="Unassembled WGS sequence"/>
</dbReference>
<sequence length="168" mass="18311">MKTNKMITLILTGVLLISGFTACKKDKDDDGPSGGSKSELLDKKWKITGMTIAPGLDIDGDGDLETDVFGFTQECAKDDYVIFKKGGVSEAYSGNTLCDGEDGKVEKGTWSFESNNTKVKVIDSDGITYIWDIISLNNNTFKVSYTESFEVEEGQEVTQTVTATLQAF</sequence>
<proteinExistence type="predicted"/>